<comment type="similarity">
    <text evidence="1 8 9">Belongs to the FGGY kinase family.</text>
</comment>
<evidence type="ECO:0000256" key="7">
    <source>
        <dbReference type="ARBA" id="ARBA00023277"/>
    </source>
</evidence>
<dbReference type="PANTHER" id="PTHR43095:SF6">
    <property type="entry name" value="XYLULOSE KINASE"/>
    <property type="match status" value="1"/>
</dbReference>
<dbReference type="GO" id="GO:0005998">
    <property type="term" value="P:xylulose catabolic process"/>
    <property type="evidence" value="ECO:0007669"/>
    <property type="project" value="UniProtKB-UniRule"/>
</dbReference>
<evidence type="ECO:0000313" key="14">
    <source>
        <dbReference type="Proteomes" id="UP000048926"/>
    </source>
</evidence>
<evidence type="ECO:0000313" key="13">
    <source>
        <dbReference type="EMBL" id="CTQ44177.1"/>
    </source>
</evidence>
<keyword evidence="7 8" id="KW-0119">Carbohydrate metabolism</keyword>
<dbReference type="PIRSF" id="PIRSF000538">
    <property type="entry name" value="GlpK"/>
    <property type="match status" value="1"/>
</dbReference>
<comment type="catalytic activity">
    <reaction evidence="8 10">
        <text>D-xylulose + ATP = D-xylulose 5-phosphate + ADP + H(+)</text>
        <dbReference type="Rhea" id="RHEA:10964"/>
        <dbReference type="ChEBI" id="CHEBI:15378"/>
        <dbReference type="ChEBI" id="CHEBI:17140"/>
        <dbReference type="ChEBI" id="CHEBI:30616"/>
        <dbReference type="ChEBI" id="CHEBI:57737"/>
        <dbReference type="ChEBI" id="CHEBI:456216"/>
        <dbReference type="EC" id="2.7.1.17"/>
    </reaction>
</comment>
<sequence length="483" mass="50953">MYIGLDIGTSSVKAILLGEDQSLIASATAELTVQRPHPGWSEQDPDSWWRACETVLDALKAEAPKAMAAVRGIGLSGHMHGATLLDAAGKPLRPCILWNDGRSGKQCSELEAAEPKFLTLGGNRVMPGFTAPKLQWVRENEPEIFARTTMVLLPKDYVRFKLTGEYVGEMSDAAGTLWLDVARRDWSDALLAATGLTRENMPRLVEGSESSGTLKADLCGRWGFDAAPVVAGGGGDNAASACGVGAVDPGSAFVSLGTSGVLFVTNDRFSPNVDSAVHAFCHAVPDTWHQMGVILSATDSLNWLAKVLKRNPGELTGLVGNVEGPSPVSFMPYLGGERTPHNDVDIRAGFFGISHGTDDAELCHAVLDGVAFALKDCLEALSVAGTGIERVLAVGGGSRSTVWLEIIASLLNVPVDVPVDGDFGGSLGAARLGQAAALGSTEGIFTKPALKASIDPVPALTQRYAEGYERWRKLYPALKQAGF</sequence>
<dbReference type="InterPro" id="IPR050406">
    <property type="entry name" value="FGGY_Carb_Kinase"/>
</dbReference>
<keyword evidence="14" id="KW-1185">Reference proteome</keyword>
<evidence type="ECO:0000259" key="12">
    <source>
        <dbReference type="Pfam" id="PF02782"/>
    </source>
</evidence>
<accession>A0A0M6Y4G7</accession>
<keyword evidence="6 8" id="KW-0067">ATP-binding</keyword>
<evidence type="ECO:0000256" key="5">
    <source>
        <dbReference type="ARBA" id="ARBA00022777"/>
    </source>
</evidence>
<dbReference type="Pfam" id="PF00370">
    <property type="entry name" value="FGGY_N"/>
    <property type="match status" value="1"/>
</dbReference>
<evidence type="ECO:0000256" key="8">
    <source>
        <dbReference type="HAMAP-Rule" id="MF_02220"/>
    </source>
</evidence>
<reference evidence="14" key="1">
    <citation type="submission" date="2015-07" db="EMBL/GenBank/DDBJ databases">
        <authorList>
            <person name="Rodrigo-Torres Lidia"/>
            <person name="Arahal R.David."/>
        </authorList>
    </citation>
    <scope>NUCLEOTIDE SEQUENCE [LARGE SCALE GENOMIC DNA]</scope>
    <source>
        <strain evidence="14">CECT 4801</strain>
    </source>
</reference>
<dbReference type="Pfam" id="PF02782">
    <property type="entry name" value="FGGY_C"/>
    <property type="match status" value="1"/>
</dbReference>
<keyword evidence="3 8" id="KW-0808">Transferase</keyword>
<dbReference type="EC" id="2.7.1.17" evidence="8 10"/>
<dbReference type="EMBL" id="CXST01000002">
    <property type="protein sequence ID" value="CTQ44177.1"/>
    <property type="molecule type" value="Genomic_DNA"/>
</dbReference>
<evidence type="ECO:0000256" key="10">
    <source>
        <dbReference type="RuleBase" id="RU364073"/>
    </source>
</evidence>
<keyword evidence="4 8" id="KW-0547">Nucleotide-binding</keyword>
<organism evidence="13 14">
    <name type="scientific">Roseibium aggregatum</name>
    <dbReference type="NCBI Taxonomy" id="187304"/>
    <lineage>
        <taxon>Bacteria</taxon>
        <taxon>Pseudomonadati</taxon>
        <taxon>Pseudomonadota</taxon>
        <taxon>Alphaproteobacteria</taxon>
        <taxon>Hyphomicrobiales</taxon>
        <taxon>Stappiaceae</taxon>
        <taxon>Roseibium</taxon>
    </lineage>
</organism>
<evidence type="ECO:0000256" key="2">
    <source>
        <dbReference type="ARBA" id="ARBA00022629"/>
    </source>
</evidence>
<feature type="domain" description="Carbohydrate kinase FGGY C-terminal" evidence="12">
    <location>
        <begin position="253"/>
        <end position="436"/>
    </location>
</feature>
<feature type="domain" description="Carbohydrate kinase FGGY N-terminal" evidence="11">
    <location>
        <begin position="1"/>
        <end position="243"/>
    </location>
</feature>
<keyword evidence="2 8" id="KW-0859">Xylose metabolism</keyword>
<dbReference type="InterPro" id="IPR018485">
    <property type="entry name" value="FGGY_C"/>
</dbReference>
<evidence type="ECO:0000256" key="9">
    <source>
        <dbReference type="RuleBase" id="RU003733"/>
    </source>
</evidence>
<evidence type="ECO:0000256" key="3">
    <source>
        <dbReference type="ARBA" id="ARBA00022679"/>
    </source>
</evidence>
<dbReference type="STRING" id="187304.B0E33_10925"/>
<gene>
    <name evidence="13" type="primary">xylB_1</name>
    <name evidence="8 10" type="synonym">xylB</name>
    <name evidence="13" type="ORF">LAL4801_02619</name>
</gene>
<dbReference type="InterPro" id="IPR000577">
    <property type="entry name" value="Carb_kinase_FGGY"/>
</dbReference>
<dbReference type="GO" id="GO:0005524">
    <property type="term" value="F:ATP binding"/>
    <property type="evidence" value="ECO:0007669"/>
    <property type="project" value="UniProtKB-UniRule"/>
</dbReference>
<dbReference type="InterPro" id="IPR018484">
    <property type="entry name" value="FGGY_N"/>
</dbReference>
<dbReference type="InterPro" id="IPR043129">
    <property type="entry name" value="ATPase_NBD"/>
</dbReference>
<protein>
    <recommendedName>
        <fullName evidence="8 10">Xylulose kinase</fullName>
        <shortName evidence="8 10">Xylulokinase</shortName>
        <ecNumber evidence="8 10">2.7.1.17</ecNumber>
    </recommendedName>
</protein>
<dbReference type="Proteomes" id="UP000048926">
    <property type="component" value="Unassembled WGS sequence"/>
</dbReference>
<dbReference type="InterPro" id="IPR018483">
    <property type="entry name" value="Carb_kinase_FGGY_CS"/>
</dbReference>
<dbReference type="PROSITE" id="PS00933">
    <property type="entry name" value="FGGY_KINASES_1"/>
    <property type="match status" value="1"/>
</dbReference>
<dbReference type="RefSeq" id="WP_055656948.1">
    <property type="nucleotide sequence ID" value="NZ_CXST01000002.1"/>
</dbReference>
<dbReference type="Gene3D" id="3.30.420.40">
    <property type="match status" value="2"/>
</dbReference>
<dbReference type="PANTHER" id="PTHR43095">
    <property type="entry name" value="SUGAR KINASE"/>
    <property type="match status" value="1"/>
</dbReference>
<feature type="binding site" evidence="8">
    <location>
        <begin position="79"/>
        <end position="80"/>
    </location>
    <ligand>
        <name>substrate</name>
    </ligand>
</feature>
<feature type="site" description="Important for activity" evidence="8">
    <location>
        <position position="6"/>
    </location>
</feature>
<dbReference type="PROSITE" id="PS00445">
    <property type="entry name" value="FGGY_KINASES_2"/>
    <property type="match status" value="1"/>
</dbReference>
<proteinExistence type="inferred from homology"/>
<dbReference type="GO" id="GO:0004856">
    <property type="term" value="F:D-xylulokinase activity"/>
    <property type="evidence" value="ECO:0007669"/>
    <property type="project" value="UniProtKB-UniRule"/>
</dbReference>
<evidence type="ECO:0000256" key="6">
    <source>
        <dbReference type="ARBA" id="ARBA00022840"/>
    </source>
</evidence>
<name>A0A0M6Y4G7_9HYPH</name>
<dbReference type="GO" id="GO:0042732">
    <property type="term" value="P:D-xylose metabolic process"/>
    <property type="evidence" value="ECO:0007669"/>
    <property type="project" value="UniProtKB-KW"/>
</dbReference>
<dbReference type="HAMAP" id="MF_02220">
    <property type="entry name" value="XylB"/>
    <property type="match status" value="1"/>
</dbReference>
<dbReference type="NCBIfam" id="TIGR01312">
    <property type="entry name" value="XylB"/>
    <property type="match status" value="1"/>
</dbReference>
<dbReference type="AlphaFoldDB" id="A0A0M6Y4G7"/>
<dbReference type="CDD" id="cd07808">
    <property type="entry name" value="ASKHA_NBD_FGGY_EcXK-like"/>
    <property type="match status" value="1"/>
</dbReference>
<evidence type="ECO:0000256" key="4">
    <source>
        <dbReference type="ARBA" id="ARBA00022741"/>
    </source>
</evidence>
<keyword evidence="5 8" id="KW-0418">Kinase</keyword>
<dbReference type="InterPro" id="IPR006000">
    <property type="entry name" value="Xylulokinase"/>
</dbReference>
<evidence type="ECO:0000259" key="11">
    <source>
        <dbReference type="Pfam" id="PF00370"/>
    </source>
</evidence>
<evidence type="ECO:0000256" key="1">
    <source>
        <dbReference type="ARBA" id="ARBA00009156"/>
    </source>
</evidence>
<dbReference type="SUPFAM" id="SSF53067">
    <property type="entry name" value="Actin-like ATPase domain"/>
    <property type="match status" value="2"/>
</dbReference>
<comment type="function">
    <text evidence="8">Catalyzes the phosphorylation of D-xylulose to D-xylulose 5-phosphate.</text>
</comment>
<feature type="active site" description="Proton acceptor" evidence="8">
    <location>
        <position position="236"/>
    </location>
</feature>
<dbReference type="OrthoDB" id="9805576at2"/>